<feature type="compositionally biased region" description="Low complexity" evidence="1">
    <location>
        <begin position="211"/>
        <end position="229"/>
    </location>
</feature>
<dbReference type="Proteomes" id="UP000001861">
    <property type="component" value="Unassembled WGS sequence"/>
</dbReference>
<gene>
    <name evidence="2" type="ORF">CC1G_14409</name>
</gene>
<organism evidence="2 3">
    <name type="scientific">Coprinopsis cinerea (strain Okayama-7 / 130 / ATCC MYA-4618 / FGSC 9003)</name>
    <name type="common">Inky cap fungus</name>
    <name type="synonym">Hormographiella aspergillata</name>
    <dbReference type="NCBI Taxonomy" id="240176"/>
    <lineage>
        <taxon>Eukaryota</taxon>
        <taxon>Fungi</taxon>
        <taxon>Dikarya</taxon>
        <taxon>Basidiomycota</taxon>
        <taxon>Agaricomycotina</taxon>
        <taxon>Agaricomycetes</taxon>
        <taxon>Agaricomycetidae</taxon>
        <taxon>Agaricales</taxon>
        <taxon>Agaricineae</taxon>
        <taxon>Psathyrellaceae</taxon>
        <taxon>Coprinopsis</taxon>
    </lineage>
</organism>
<proteinExistence type="predicted"/>
<feature type="compositionally biased region" description="Acidic residues" evidence="1">
    <location>
        <begin position="61"/>
        <end position="78"/>
    </location>
</feature>
<feature type="region of interest" description="Disordered" evidence="1">
    <location>
        <begin position="207"/>
        <end position="237"/>
    </location>
</feature>
<name>D6RMA5_COPC7</name>
<evidence type="ECO:0000313" key="2">
    <source>
        <dbReference type="EMBL" id="EFI27918.1"/>
    </source>
</evidence>
<dbReference type="VEuPathDB" id="FungiDB:CC1G_14409"/>
<protein>
    <submittedName>
        <fullName evidence="2">Uncharacterized protein</fullName>
    </submittedName>
</protein>
<dbReference type="EMBL" id="AACS02000004">
    <property type="protein sequence ID" value="EFI27918.1"/>
    <property type="molecule type" value="Genomic_DNA"/>
</dbReference>
<reference evidence="2 3" key="1">
    <citation type="journal article" date="2010" name="Proc. Natl. Acad. Sci. U.S.A.">
        <title>Insights into evolution of multicellular fungi from the assembled chromosomes of the mushroom Coprinopsis cinerea (Coprinus cinereus).</title>
        <authorList>
            <person name="Stajich J.E."/>
            <person name="Wilke S.K."/>
            <person name="Ahren D."/>
            <person name="Au C.H."/>
            <person name="Birren B.W."/>
            <person name="Borodovsky M."/>
            <person name="Burns C."/>
            <person name="Canback B."/>
            <person name="Casselton L.A."/>
            <person name="Cheng C.K."/>
            <person name="Deng J."/>
            <person name="Dietrich F.S."/>
            <person name="Fargo D.C."/>
            <person name="Farman M.L."/>
            <person name="Gathman A.C."/>
            <person name="Goldberg J."/>
            <person name="Guigo R."/>
            <person name="Hoegger P.J."/>
            <person name="Hooker J.B."/>
            <person name="Huggins A."/>
            <person name="James T.Y."/>
            <person name="Kamada T."/>
            <person name="Kilaru S."/>
            <person name="Kodira C."/>
            <person name="Kues U."/>
            <person name="Kupfer D."/>
            <person name="Kwan H.S."/>
            <person name="Lomsadze A."/>
            <person name="Li W."/>
            <person name="Lilly W.W."/>
            <person name="Ma L.J."/>
            <person name="Mackey A.J."/>
            <person name="Manning G."/>
            <person name="Martin F."/>
            <person name="Muraguchi H."/>
            <person name="Natvig D.O."/>
            <person name="Palmerini H."/>
            <person name="Ramesh M.A."/>
            <person name="Rehmeyer C.J."/>
            <person name="Roe B.A."/>
            <person name="Shenoy N."/>
            <person name="Stanke M."/>
            <person name="Ter-Hovhannisyan V."/>
            <person name="Tunlid A."/>
            <person name="Velagapudi R."/>
            <person name="Vision T.J."/>
            <person name="Zeng Q."/>
            <person name="Zolan M.E."/>
            <person name="Pukkila P.J."/>
        </authorList>
    </citation>
    <scope>NUCLEOTIDE SEQUENCE [LARGE SCALE GENOMIC DNA]</scope>
    <source>
        <strain evidence="3">Okayama-7 / 130 / ATCC MYA-4618 / FGSC 9003</strain>
    </source>
</reference>
<dbReference type="GeneID" id="9379871"/>
<evidence type="ECO:0000313" key="3">
    <source>
        <dbReference type="Proteomes" id="UP000001861"/>
    </source>
</evidence>
<feature type="compositionally biased region" description="Basic and acidic residues" evidence="1">
    <location>
        <begin position="25"/>
        <end position="60"/>
    </location>
</feature>
<dbReference type="HOGENOM" id="CLU_792303_0_0_1"/>
<feature type="region of interest" description="Disordered" evidence="1">
    <location>
        <begin position="1"/>
        <end position="111"/>
    </location>
</feature>
<comment type="caution">
    <text evidence="2">The sequence shown here is derived from an EMBL/GenBank/DDBJ whole genome shotgun (WGS) entry which is preliminary data.</text>
</comment>
<dbReference type="InParanoid" id="D6RMA5"/>
<keyword evidence="3" id="KW-1185">Reference proteome</keyword>
<dbReference type="RefSeq" id="XP_002911412.1">
    <property type="nucleotide sequence ID" value="XM_002911366.1"/>
</dbReference>
<evidence type="ECO:0000256" key="1">
    <source>
        <dbReference type="SAM" id="MobiDB-lite"/>
    </source>
</evidence>
<sequence length="350" mass="37422">MSPSANTLNNTVPKSDEAPASPTNEVEKKRAEAAADAEKSGGAAEKEQEKDEKGKEREEEKEVEEEGGDEDNPDDDVEMQGTSSSEEGDVPRARATPRKHGVPSATVSVLLPPLRMVTSERAQPPREKRKRAEAYGCWSCLWRNIDCEPSAGSGGSCAACATARCKCASTDSPPPDPKHRYYPRDGWQWDCAFPFWNGRKGSAHAEDFRDSSASAPRSSTRALPRARPAISAGAAPQPAGLQDFLTKAGKFMKFVGDFAERVDARDAELLEEMRAARVAAESGANDLRRLVELMEAQQGPGRYWQPGPPASEASTSDYFGSGRGRKSRSGGRKGAGGGGAGAEDSSGRGF</sequence>
<feature type="compositionally biased region" description="Gly residues" evidence="1">
    <location>
        <begin position="332"/>
        <end position="341"/>
    </location>
</feature>
<feature type="region of interest" description="Disordered" evidence="1">
    <location>
        <begin position="299"/>
        <end position="350"/>
    </location>
</feature>
<dbReference type="KEGG" id="cci:CC1G_14409"/>
<feature type="compositionally biased region" description="Polar residues" evidence="1">
    <location>
        <begin position="1"/>
        <end position="13"/>
    </location>
</feature>
<accession>D6RMA5</accession>
<dbReference type="AlphaFoldDB" id="D6RMA5"/>